<dbReference type="InterPro" id="IPR017087">
    <property type="entry name" value="UCP037004"/>
</dbReference>
<dbReference type="Proteomes" id="UP000326687">
    <property type="component" value="Unassembled WGS sequence"/>
</dbReference>
<dbReference type="PANTHER" id="PTHR30087">
    <property type="entry name" value="INNER MEMBRANE PROTEIN"/>
    <property type="match status" value="1"/>
</dbReference>
<protein>
    <submittedName>
        <fullName evidence="2">DUF1722 domain-containing protein</fullName>
    </submittedName>
</protein>
<proteinExistence type="predicted"/>
<name>A0A066UKG9_9VIBR</name>
<dbReference type="Proteomes" id="UP000027219">
    <property type="component" value="Unassembled WGS sequence"/>
</dbReference>
<accession>A0A066UKG9</accession>
<dbReference type="OrthoDB" id="495783at2"/>
<dbReference type="STRING" id="212667.VFDL14_10830"/>
<evidence type="ECO:0000313" key="3">
    <source>
        <dbReference type="EMBL" id="KDN26377.1"/>
    </source>
</evidence>
<keyword evidence="4" id="KW-1185">Reference proteome</keyword>
<dbReference type="EMBL" id="JFFR01000033">
    <property type="protein sequence ID" value="KDN26377.1"/>
    <property type="molecule type" value="Genomic_DNA"/>
</dbReference>
<evidence type="ECO:0000313" key="4">
    <source>
        <dbReference type="Proteomes" id="UP000027219"/>
    </source>
</evidence>
<dbReference type="PIRSF" id="PIRSF037004">
    <property type="entry name" value="UCP037004"/>
    <property type="match status" value="1"/>
</dbReference>
<evidence type="ECO:0000259" key="1">
    <source>
        <dbReference type="Pfam" id="PF08349"/>
    </source>
</evidence>
<dbReference type="AlphaFoldDB" id="A0A066UKG9"/>
<dbReference type="Pfam" id="PF04463">
    <property type="entry name" value="2-thiour_desulf"/>
    <property type="match status" value="1"/>
</dbReference>
<dbReference type="InterPro" id="IPR013560">
    <property type="entry name" value="DUF1722"/>
</dbReference>
<sequence length="315" mass="36271">MDKKIKIGISACVAGHKVRFDTGHKRSRFCTDDLADYVELEPVCPEMGVGLPTPRPTIRQTRMLDDVIHVSRPDGTGDVTNELIEYGQNYAKNNEHIAGFIVCQKSPTCGMERVKVYHHHGRGSESTGIGMFTKQLMDHNPLLPIEENGRLNDPILRENFMTRVFTYQKWLDLVDEGITKHKLIQFHSAHKYLVMCHHVEGYKELGQLLGESDLEINELAERYIEGLMTALQHHANRGTHANTLQHLQGYFKKQLSSTHKQELSRQINDFREGTIPLLVPLTLINHYLMEYPNEYLQSQVYLNPHPQELKLRYGY</sequence>
<feature type="domain" description="DUF1722" evidence="1">
    <location>
        <begin position="191"/>
        <end position="306"/>
    </location>
</feature>
<dbReference type="InterPro" id="IPR007553">
    <property type="entry name" value="2-thiour_desulf"/>
</dbReference>
<gene>
    <name evidence="2" type="ORF">F2Z80_20260</name>
    <name evidence="3" type="ORF">VFDL14_10830</name>
</gene>
<dbReference type="Pfam" id="PF08349">
    <property type="entry name" value="DUF1722"/>
    <property type="match status" value="1"/>
</dbReference>
<dbReference type="EMBL" id="VXDD01000003">
    <property type="protein sequence ID" value="KAB0301400.1"/>
    <property type="molecule type" value="Genomic_DNA"/>
</dbReference>
<evidence type="ECO:0000313" key="5">
    <source>
        <dbReference type="Proteomes" id="UP000326687"/>
    </source>
</evidence>
<organism evidence="3 4">
    <name type="scientific">Vibrio fortis</name>
    <dbReference type="NCBI Taxonomy" id="212667"/>
    <lineage>
        <taxon>Bacteria</taxon>
        <taxon>Pseudomonadati</taxon>
        <taxon>Pseudomonadota</taxon>
        <taxon>Gammaproteobacteria</taxon>
        <taxon>Vibrionales</taxon>
        <taxon>Vibrionaceae</taxon>
        <taxon>Vibrio</taxon>
    </lineage>
</organism>
<dbReference type="PANTHER" id="PTHR30087:SF0">
    <property type="entry name" value="INNER MEMBRANE PROTEIN"/>
    <property type="match status" value="1"/>
</dbReference>
<comment type="caution">
    <text evidence="3">The sequence shown here is derived from an EMBL/GenBank/DDBJ whole genome shotgun (WGS) entry which is preliminary data.</text>
</comment>
<dbReference type="RefSeq" id="WP_032553637.1">
    <property type="nucleotide sequence ID" value="NZ_BTGL01000002.1"/>
</dbReference>
<evidence type="ECO:0000313" key="2">
    <source>
        <dbReference type="EMBL" id="KAB0301400.1"/>
    </source>
</evidence>
<reference evidence="3 4" key="1">
    <citation type="submission" date="2014-02" db="EMBL/GenBank/DDBJ databases">
        <title>Vibrio fortis Dalian14 Genome Sequencing.</title>
        <authorList>
            <person name="Wang Y."/>
            <person name="Song L."/>
            <person name="Liu G."/>
            <person name="Ding J."/>
        </authorList>
    </citation>
    <scope>NUCLEOTIDE SEQUENCE [LARGE SCALE GENOMIC DNA]</scope>
    <source>
        <strain evidence="3 4">Dalian14</strain>
    </source>
</reference>
<reference evidence="2 5" key="2">
    <citation type="submission" date="2019-09" db="EMBL/GenBank/DDBJ databases">
        <title>Vibrio Fortis S7-72.</title>
        <authorList>
            <person name="Das S.K."/>
        </authorList>
    </citation>
    <scope>NUCLEOTIDE SEQUENCE [LARGE SCALE GENOMIC DNA]</scope>
    <source>
        <strain evidence="2 5">S7-72</strain>
    </source>
</reference>